<protein>
    <submittedName>
        <fullName evidence="1">Uncharacterized protein</fullName>
    </submittedName>
</protein>
<evidence type="ECO:0000313" key="1">
    <source>
        <dbReference type="EMBL" id="QIC71861.1"/>
    </source>
</evidence>
<sequence length="322" mass="36637">MKQLDIAKIIAEYSKQLKRNSLETSAMPHPLIEGKLLTQADMDALHQDIEELGKQFKLNLKELPPKLVPVLTARMPNVDYKQVRIYEMTRDLDKLYVSLADKFILLDDKDVVTFSEDMSKFVVSYENASYEFKTPDDLCRHLASGKKGYLIFQFRQGFVKWVTETDGNLRMAWLAERDEYGRLSSITIDAFRLIARAKEYAVARKQQIELNELLPFKWTTATRPTRGGLSGSAKSMMNGNVANTVVHLLVQEDCKIGRLSRSAGDYLCAPSKGRLARDLGPFIEEMAYKIDEHTIHANLPKEITCKDCLEKLAAIKNKVKGK</sequence>
<name>A0A6C0Y6J3_9GAMM</name>
<gene>
    <name evidence="1" type="ORF">FSC09_15845</name>
</gene>
<organism evidence="1 2">
    <name type="scientific">Acinetobacter indicus</name>
    <dbReference type="NCBI Taxonomy" id="756892"/>
    <lineage>
        <taxon>Bacteria</taxon>
        <taxon>Pseudomonadati</taxon>
        <taxon>Pseudomonadota</taxon>
        <taxon>Gammaproteobacteria</taxon>
        <taxon>Moraxellales</taxon>
        <taxon>Moraxellaceae</taxon>
        <taxon>Acinetobacter</taxon>
    </lineage>
</organism>
<keyword evidence="1" id="KW-0614">Plasmid</keyword>
<evidence type="ECO:0000313" key="2">
    <source>
        <dbReference type="Proteomes" id="UP000503440"/>
    </source>
</evidence>
<reference evidence="1 2" key="1">
    <citation type="submission" date="2019-09" db="EMBL/GenBank/DDBJ databases">
        <title>Non-baumannii Acinetobacter spp. carrying blaNDM-1 isolated in China.</title>
        <authorList>
            <person name="Cui C."/>
            <person name="Chen C."/>
            <person name="Sun J."/>
            <person name="Liu Y."/>
        </authorList>
    </citation>
    <scope>NUCLEOTIDE SEQUENCE [LARGE SCALE GENOMIC DNA]</scope>
    <source>
        <strain evidence="1 2">B18</strain>
        <plasmid evidence="2">pb18-1</plasmid>
    </source>
</reference>
<dbReference type="Proteomes" id="UP000503440">
    <property type="component" value="Plasmid pB18-1"/>
</dbReference>
<dbReference type="RefSeq" id="WP_163146520.1">
    <property type="nucleotide sequence ID" value="NZ_CP044456.1"/>
</dbReference>
<geneLocation type="plasmid" evidence="2">
    <name>pb18-1</name>
</geneLocation>
<accession>A0A6C0Y6J3</accession>
<proteinExistence type="predicted"/>
<dbReference type="AlphaFoldDB" id="A0A6C0Y6J3"/>
<dbReference type="EMBL" id="CP044456">
    <property type="protein sequence ID" value="QIC71861.1"/>
    <property type="molecule type" value="Genomic_DNA"/>
</dbReference>